<keyword evidence="3" id="KW-1185">Reference proteome</keyword>
<feature type="compositionally biased region" description="Polar residues" evidence="1">
    <location>
        <begin position="82"/>
        <end position="97"/>
    </location>
</feature>
<protein>
    <submittedName>
        <fullName evidence="2">Uncharacterized protein</fullName>
    </submittedName>
</protein>
<feature type="compositionally biased region" description="Polar residues" evidence="1">
    <location>
        <begin position="105"/>
        <end position="114"/>
    </location>
</feature>
<sequence length="114" mass="13216">MISNDPYFWAAVRPYNSSPNEPLELSADPVLGLIGGHGYGVNGYGYGYRHVWSWIWWIWIKHVWPWIWWIWTKHEWPWTVSPTTGASPDKSTTSLTMPDSDLRSRPTSQEPLSA</sequence>
<dbReference type="EMBL" id="BPLQ01002258">
    <property type="protein sequence ID" value="GIX90600.1"/>
    <property type="molecule type" value="Genomic_DNA"/>
</dbReference>
<reference evidence="2 3" key="1">
    <citation type="submission" date="2021-06" db="EMBL/GenBank/DDBJ databases">
        <title>Caerostris darwini draft genome.</title>
        <authorList>
            <person name="Kono N."/>
            <person name="Arakawa K."/>
        </authorList>
    </citation>
    <scope>NUCLEOTIDE SEQUENCE [LARGE SCALE GENOMIC DNA]</scope>
</reference>
<evidence type="ECO:0000256" key="1">
    <source>
        <dbReference type="SAM" id="MobiDB-lite"/>
    </source>
</evidence>
<gene>
    <name evidence="2" type="ORF">CDAR_584491</name>
</gene>
<accession>A0AAV4P215</accession>
<evidence type="ECO:0000313" key="3">
    <source>
        <dbReference type="Proteomes" id="UP001054837"/>
    </source>
</evidence>
<dbReference type="Proteomes" id="UP001054837">
    <property type="component" value="Unassembled WGS sequence"/>
</dbReference>
<dbReference type="AlphaFoldDB" id="A0AAV4P215"/>
<comment type="caution">
    <text evidence="2">The sequence shown here is derived from an EMBL/GenBank/DDBJ whole genome shotgun (WGS) entry which is preliminary data.</text>
</comment>
<proteinExistence type="predicted"/>
<feature type="region of interest" description="Disordered" evidence="1">
    <location>
        <begin position="82"/>
        <end position="114"/>
    </location>
</feature>
<evidence type="ECO:0000313" key="2">
    <source>
        <dbReference type="EMBL" id="GIX90600.1"/>
    </source>
</evidence>
<organism evidence="2 3">
    <name type="scientific">Caerostris darwini</name>
    <dbReference type="NCBI Taxonomy" id="1538125"/>
    <lineage>
        <taxon>Eukaryota</taxon>
        <taxon>Metazoa</taxon>
        <taxon>Ecdysozoa</taxon>
        <taxon>Arthropoda</taxon>
        <taxon>Chelicerata</taxon>
        <taxon>Arachnida</taxon>
        <taxon>Araneae</taxon>
        <taxon>Araneomorphae</taxon>
        <taxon>Entelegynae</taxon>
        <taxon>Araneoidea</taxon>
        <taxon>Araneidae</taxon>
        <taxon>Caerostris</taxon>
    </lineage>
</organism>
<name>A0AAV4P215_9ARAC</name>